<dbReference type="Pfam" id="PF00293">
    <property type="entry name" value="NUDIX"/>
    <property type="match status" value="1"/>
</dbReference>
<dbReference type="InterPro" id="IPR015797">
    <property type="entry name" value="NUDIX_hydrolase-like_dom_sf"/>
</dbReference>
<feature type="domain" description="CCHC-type" evidence="2">
    <location>
        <begin position="5"/>
        <end position="20"/>
    </location>
</feature>
<dbReference type="GO" id="GO:0016787">
    <property type="term" value="F:hydrolase activity"/>
    <property type="evidence" value="ECO:0007669"/>
    <property type="project" value="UniProtKB-KW"/>
</dbReference>
<dbReference type="PROSITE" id="PS50158">
    <property type="entry name" value="ZF_CCHC"/>
    <property type="match status" value="1"/>
</dbReference>
<proteinExistence type="predicted"/>
<dbReference type="InterPro" id="IPR020084">
    <property type="entry name" value="NUDIX_hydrolase_CS"/>
</dbReference>
<dbReference type="InterPro" id="IPR000086">
    <property type="entry name" value="NUDIX_hydrolase_dom"/>
</dbReference>
<reference evidence="4" key="1">
    <citation type="journal article" date="2020" name="Nature">
        <title>Giant virus diversity and host interactions through global metagenomics.</title>
        <authorList>
            <person name="Schulz F."/>
            <person name="Roux S."/>
            <person name="Paez-Espino D."/>
            <person name="Jungbluth S."/>
            <person name="Walsh D.A."/>
            <person name="Denef V.J."/>
            <person name="McMahon K.D."/>
            <person name="Konstantinidis K.T."/>
            <person name="Eloe-Fadrosh E.A."/>
            <person name="Kyrpides N.C."/>
            <person name="Woyke T."/>
        </authorList>
    </citation>
    <scope>NUCLEOTIDE SEQUENCE</scope>
    <source>
        <strain evidence="4">GVMAG-S-1101176-114</strain>
    </source>
</reference>
<evidence type="ECO:0000256" key="1">
    <source>
        <dbReference type="ARBA" id="ARBA00022801"/>
    </source>
</evidence>
<dbReference type="InterPro" id="IPR001878">
    <property type="entry name" value="Znf_CCHC"/>
</dbReference>
<dbReference type="PROSITE" id="PS00893">
    <property type="entry name" value="NUDIX_BOX"/>
    <property type="match status" value="1"/>
</dbReference>
<evidence type="ECO:0000313" key="4">
    <source>
        <dbReference type="EMBL" id="QHU13081.1"/>
    </source>
</evidence>
<keyword evidence="1" id="KW-0378">Hydrolase</keyword>
<evidence type="ECO:0008006" key="5">
    <source>
        <dbReference type="Google" id="ProtNLM"/>
    </source>
</evidence>
<name>A0A6C0K7F1_9ZZZZ</name>
<dbReference type="Gene3D" id="3.90.79.10">
    <property type="entry name" value="Nucleoside Triphosphate Pyrophosphohydrolase"/>
    <property type="match status" value="1"/>
</dbReference>
<dbReference type="GO" id="GO:0003676">
    <property type="term" value="F:nucleic acid binding"/>
    <property type="evidence" value="ECO:0007669"/>
    <property type="project" value="InterPro"/>
</dbReference>
<protein>
    <recommendedName>
        <fullName evidence="5">Nudix hydrolase domain-containing protein</fullName>
    </recommendedName>
</protein>
<dbReference type="AlphaFoldDB" id="A0A6C0K7F1"/>
<dbReference type="PROSITE" id="PS51462">
    <property type="entry name" value="NUDIX"/>
    <property type="match status" value="1"/>
</dbReference>
<sequence length="263" mass="31029">MDMFCNNCGQRGHPFRECQDPILSCGIILLRNKRAPRERVQLPVDTVNDIEVLMVRRKDSMSFAEFVRGKYNPQDTAYVQSLIENMSRAEVARLLAEPFDQIWMKVWSDRRDHELLLAREKFEQVKPMLTTVVAQYEEAEWGFPKGRRTRCETDIVCAEREFFEETNIRRPSYLVVSGVQFEETFVGTNGIAYQHRYFVGLVKDPVDIHRRFTDMQRREISAIGWKTLSECLQLTRPHYVQRPEILEQLVRVIKTIEVRLPNE</sequence>
<dbReference type="EMBL" id="MN740813">
    <property type="protein sequence ID" value="QHU13081.1"/>
    <property type="molecule type" value="Genomic_DNA"/>
</dbReference>
<dbReference type="GO" id="GO:0008270">
    <property type="term" value="F:zinc ion binding"/>
    <property type="evidence" value="ECO:0007669"/>
    <property type="project" value="InterPro"/>
</dbReference>
<organism evidence="4">
    <name type="scientific">viral metagenome</name>
    <dbReference type="NCBI Taxonomy" id="1070528"/>
    <lineage>
        <taxon>unclassified sequences</taxon>
        <taxon>metagenomes</taxon>
        <taxon>organismal metagenomes</taxon>
    </lineage>
</organism>
<evidence type="ECO:0000259" key="2">
    <source>
        <dbReference type="PROSITE" id="PS50158"/>
    </source>
</evidence>
<evidence type="ECO:0000259" key="3">
    <source>
        <dbReference type="PROSITE" id="PS51462"/>
    </source>
</evidence>
<feature type="domain" description="Nudix hydrolase" evidence="3">
    <location>
        <begin position="20"/>
        <end position="248"/>
    </location>
</feature>
<dbReference type="SUPFAM" id="SSF55811">
    <property type="entry name" value="Nudix"/>
    <property type="match status" value="1"/>
</dbReference>
<accession>A0A6C0K7F1</accession>